<dbReference type="Proteomes" id="UP001177021">
    <property type="component" value="Unassembled WGS sequence"/>
</dbReference>
<accession>A0ACB0IVK9</accession>
<organism evidence="1 2">
    <name type="scientific">Trifolium pratense</name>
    <name type="common">Red clover</name>
    <dbReference type="NCBI Taxonomy" id="57577"/>
    <lineage>
        <taxon>Eukaryota</taxon>
        <taxon>Viridiplantae</taxon>
        <taxon>Streptophyta</taxon>
        <taxon>Embryophyta</taxon>
        <taxon>Tracheophyta</taxon>
        <taxon>Spermatophyta</taxon>
        <taxon>Magnoliopsida</taxon>
        <taxon>eudicotyledons</taxon>
        <taxon>Gunneridae</taxon>
        <taxon>Pentapetalae</taxon>
        <taxon>rosids</taxon>
        <taxon>fabids</taxon>
        <taxon>Fabales</taxon>
        <taxon>Fabaceae</taxon>
        <taxon>Papilionoideae</taxon>
        <taxon>50 kb inversion clade</taxon>
        <taxon>NPAAA clade</taxon>
        <taxon>Hologalegina</taxon>
        <taxon>IRL clade</taxon>
        <taxon>Trifolieae</taxon>
        <taxon>Trifolium</taxon>
    </lineage>
</organism>
<keyword evidence="2" id="KW-1185">Reference proteome</keyword>
<comment type="caution">
    <text evidence="1">The sequence shown here is derived from an EMBL/GenBank/DDBJ whole genome shotgun (WGS) entry which is preliminary data.</text>
</comment>
<name>A0ACB0IVK9_TRIPR</name>
<reference evidence="1" key="1">
    <citation type="submission" date="2023-10" db="EMBL/GenBank/DDBJ databases">
        <authorList>
            <person name="Rodriguez Cubillos JULIANA M."/>
            <person name="De Vega J."/>
        </authorList>
    </citation>
    <scope>NUCLEOTIDE SEQUENCE</scope>
</reference>
<protein>
    <submittedName>
        <fullName evidence="1">Uncharacterized protein</fullName>
    </submittedName>
</protein>
<proteinExistence type="predicted"/>
<evidence type="ECO:0000313" key="2">
    <source>
        <dbReference type="Proteomes" id="UP001177021"/>
    </source>
</evidence>
<dbReference type="EMBL" id="CASHSV030000013">
    <property type="protein sequence ID" value="CAJ2636606.1"/>
    <property type="molecule type" value="Genomic_DNA"/>
</dbReference>
<gene>
    <name evidence="1" type="ORF">MILVUS5_LOCUS7078</name>
</gene>
<evidence type="ECO:0000313" key="1">
    <source>
        <dbReference type="EMBL" id="CAJ2636606.1"/>
    </source>
</evidence>
<sequence length="363" mass="40909">MKDKVLVERKGFAFLVNIEYENLPDFCTNCKVIGHYVANCKKLIPIDDGKFDKDTRDRRTTNKEPKKVFVPTKEGRQGQGTSKGIANVEKTNENNDELVIVETDKDLADKSLNPKPHDQQRDNSSNNGKDKEVANMNDQFNIIGNSNHSPQADKSQCSTSQGNKTIGVASPSMTEFMVLKNLNVNLHPPKPTVLKEVFWQSPLEHWVKCNTDGASNSFTSSCGGIFRNHNADFLCCFAENTGLKSAFMAEICGAMRAIELANCRNWKNLWLESDSTLVVMTFNSSVLVPWELSNRWRNCLRITRSMNFVVSHVYREGNQCADGLTNIGLTIDRFTIWNELPQQISGFFVDNSLGKPSFRLIRV</sequence>